<dbReference type="AlphaFoldDB" id="A0A9Q0LEZ5"/>
<organism evidence="2 3">
    <name type="scientific">Anaeramoeba ignava</name>
    <name type="common">Anaerobic marine amoeba</name>
    <dbReference type="NCBI Taxonomy" id="1746090"/>
    <lineage>
        <taxon>Eukaryota</taxon>
        <taxon>Metamonada</taxon>
        <taxon>Anaeramoebidae</taxon>
        <taxon>Anaeramoeba</taxon>
    </lineage>
</organism>
<dbReference type="Pfam" id="PF01370">
    <property type="entry name" value="Epimerase"/>
    <property type="match status" value="1"/>
</dbReference>
<dbReference type="SUPFAM" id="SSF51735">
    <property type="entry name" value="NAD(P)-binding Rossmann-fold domains"/>
    <property type="match status" value="1"/>
</dbReference>
<dbReference type="InterPro" id="IPR036291">
    <property type="entry name" value="NAD(P)-bd_dom_sf"/>
</dbReference>
<gene>
    <name evidence="2" type="ORF">M0811_10066</name>
</gene>
<dbReference type="InterPro" id="IPR001509">
    <property type="entry name" value="Epimerase_deHydtase"/>
</dbReference>
<dbReference type="OrthoDB" id="10000533at2759"/>
<dbReference type="Gene3D" id="3.40.50.720">
    <property type="entry name" value="NAD(P)-binding Rossmann-like Domain"/>
    <property type="match status" value="1"/>
</dbReference>
<keyword evidence="3" id="KW-1185">Reference proteome</keyword>
<feature type="domain" description="NAD-dependent epimerase/dehydratase" evidence="1">
    <location>
        <begin position="3"/>
        <end position="215"/>
    </location>
</feature>
<sequence length="301" mass="33109">MKVFLTGGTGYIGGAVLEKLIANKHEVTVLSRTEEKAQKAKELGAKIILGDITETEKLKELATGYDAIIHTAFAFLQEGADKVNLQVMQALIDAGKKNEKPCIAVFTSSLWALGNTEGEEIADEDTTSHDPVGLFLWRREHEKIALEQANDNFKVAILRPGWVYGKKGGFVSFYWNVCEKEKTVYYLGDGNGLFCTIHVDDIADLFVTIIEKKATGIFHGIDGKPNKVIDIANISADILGISKENIKSLPLQDAANKFGPLAFGMSVFQRAIAKRSLELGWKPTRPSFPESAKSAYDELKK</sequence>
<dbReference type="OMA" id="HTAFDHD"/>
<dbReference type="PANTHER" id="PTHR48079">
    <property type="entry name" value="PROTEIN YEEZ"/>
    <property type="match status" value="1"/>
</dbReference>
<dbReference type="Proteomes" id="UP001149090">
    <property type="component" value="Unassembled WGS sequence"/>
</dbReference>
<dbReference type="GO" id="GO:0005737">
    <property type="term" value="C:cytoplasm"/>
    <property type="evidence" value="ECO:0007669"/>
    <property type="project" value="TreeGrafter"/>
</dbReference>
<comment type="caution">
    <text evidence="2">The sequence shown here is derived from an EMBL/GenBank/DDBJ whole genome shotgun (WGS) entry which is preliminary data.</text>
</comment>
<protein>
    <submittedName>
        <fullName evidence="2">Protein yeez</fullName>
    </submittedName>
</protein>
<dbReference type="EMBL" id="JAPDFW010000086">
    <property type="protein sequence ID" value="KAJ5071657.1"/>
    <property type="molecule type" value="Genomic_DNA"/>
</dbReference>
<dbReference type="GO" id="GO:0004029">
    <property type="term" value="F:aldehyde dehydrogenase (NAD+) activity"/>
    <property type="evidence" value="ECO:0007669"/>
    <property type="project" value="TreeGrafter"/>
</dbReference>
<dbReference type="PANTHER" id="PTHR48079:SF6">
    <property type="entry name" value="NAD(P)-BINDING DOMAIN-CONTAINING PROTEIN-RELATED"/>
    <property type="match status" value="1"/>
</dbReference>
<accession>A0A9Q0LEZ5</accession>
<reference evidence="2" key="1">
    <citation type="submission" date="2022-10" db="EMBL/GenBank/DDBJ databases">
        <title>Novel sulphate-reducing endosymbionts in the free-living metamonad Anaeramoeba.</title>
        <authorList>
            <person name="Jerlstrom-Hultqvist J."/>
            <person name="Cepicka I."/>
            <person name="Gallot-Lavallee L."/>
            <person name="Salas-Leiva D."/>
            <person name="Curtis B.A."/>
            <person name="Zahonova K."/>
            <person name="Pipaliya S."/>
            <person name="Dacks J."/>
            <person name="Roger A.J."/>
        </authorList>
    </citation>
    <scope>NUCLEOTIDE SEQUENCE</scope>
    <source>
        <strain evidence="2">BMAN</strain>
    </source>
</reference>
<proteinExistence type="predicted"/>
<evidence type="ECO:0000259" key="1">
    <source>
        <dbReference type="Pfam" id="PF01370"/>
    </source>
</evidence>
<name>A0A9Q0LEZ5_ANAIG</name>
<evidence type="ECO:0000313" key="2">
    <source>
        <dbReference type="EMBL" id="KAJ5071657.1"/>
    </source>
</evidence>
<dbReference type="InterPro" id="IPR051783">
    <property type="entry name" value="NAD(P)-dependent_oxidoreduct"/>
</dbReference>
<evidence type="ECO:0000313" key="3">
    <source>
        <dbReference type="Proteomes" id="UP001149090"/>
    </source>
</evidence>